<gene>
    <name evidence="1" type="ORF">Cvel_22062</name>
</gene>
<reference evidence="1" key="1">
    <citation type="submission" date="2014-11" db="EMBL/GenBank/DDBJ databases">
        <authorList>
            <person name="Otto D Thomas"/>
            <person name="Naeem Raeece"/>
        </authorList>
    </citation>
    <scope>NUCLEOTIDE SEQUENCE</scope>
</reference>
<organism evidence="1">
    <name type="scientific">Chromera velia CCMP2878</name>
    <dbReference type="NCBI Taxonomy" id="1169474"/>
    <lineage>
        <taxon>Eukaryota</taxon>
        <taxon>Sar</taxon>
        <taxon>Alveolata</taxon>
        <taxon>Colpodellida</taxon>
        <taxon>Chromeraceae</taxon>
        <taxon>Chromera</taxon>
    </lineage>
</organism>
<proteinExistence type="predicted"/>
<sequence>MHWMVAMMSVYSWTAFSAFVLSLAAYCEYLEPGASLSVLFQNGEQVATALHNGLIVMEMLTFAFLHRAAFSPEEFASCSQKKQEDFLAKSMTLGEREVGSAACETVKRVTPGGSETVLRQQSPSS</sequence>
<evidence type="ECO:0000313" key="1">
    <source>
        <dbReference type="EMBL" id="CEM29721.1"/>
    </source>
</evidence>
<name>A0A0G4GIQ6_9ALVE</name>
<dbReference type="EMBL" id="CDMZ01001250">
    <property type="protein sequence ID" value="CEM29721.1"/>
    <property type="molecule type" value="Genomic_DNA"/>
</dbReference>
<dbReference type="AlphaFoldDB" id="A0A0G4GIQ6"/>
<accession>A0A0G4GIQ6</accession>
<dbReference type="VEuPathDB" id="CryptoDB:Cvel_22062"/>
<protein>
    <submittedName>
        <fullName evidence="1">Uncharacterized protein</fullName>
    </submittedName>
</protein>